<reference evidence="5 6" key="1">
    <citation type="submission" date="2020-03" db="EMBL/GenBank/DDBJ databases">
        <title>WGS of the type strain of Planosporangium spp.</title>
        <authorList>
            <person name="Thawai C."/>
        </authorList>
    </citation>
    <scope>NUCLEOTIDE SEQUENCE [LARGE SCALE GENOMIC DNA]</scope>
    <source>
        <strain evidence="5 6">TBRC 5610</strain>
    </source>
</reference>
<name>A0ABX0XWM7_9ACTN</name>
<dbReference type="InterPro" id="IPR013216">
    <property type="entry name" value="Methyltransf_11"/>
</dbReference>
<dbReference type="SUPFAM" id="SSF53335">
    <property type="entry name" value="S-adenosyl-L-methionine-dependent methyltransferases"/>
    <property type="match status" value="1"/>
</dbReference>
<dbReference type="InterPro" id="IPR029063">
    <property type="entry name" value="SAM-dependent_MTases_sf"/>
</dbReference>
<organism evidence="5 6">
    <name type="scientific">Planosporangium thailandense</name>
    <dbReference type="NCBI Taxonomy" id="765197"/>
    <lineage>
        <taxon>Bacteria</taxon>
        <taxon>Bacillati</taxon>
        <taxon>Actinomycetota</taxon>
        <taxon>Actinomycetes</taxon>
        <taxon>Micromonosporales</taxon>
        <taxon>Micromonosporaceae</taxon>
        <taxon>Planosporangium</taxon>
    </lineage>
</organism>
<keyword evidence="6" id="KW-1185">Reference proteome</keyword>
<evidence type="ECO:0000259" key="4">
    <source>
        <dbReference type="Pfam" id="PF08241"/>
    </source>
</evidence>
<accession>A0ABX0XWM7</accession>
<dbReference type="InterPro" id="IPR051052">
    <property type="entry name" value="Diverse_substrate_MTase"/>
</dbReference>
<dbReference type="GO" id="GO:0008168">
    <property type="term" value="F:methyltransferase activity"/>
    <property type="evidence" value="ECO:0007669"/>
    <property type="project" value="UniProtKB-KW"/>
</dbReference>
<dbReference type="GO" id="GO:0032259">
    <property type="term" value="P:methylation"/>
    <property type="evidence" value="ECO:0007669"/>
    <property type="project" value="UniProtKB-KW"/>
</dbReference>
<keyword evidence="2 5" id="KW-0489">Methyltransferase</keyword>
<evidence type="ECO:0000256" key="2">
    <source>
        <dbReference type="ARBA" id="ARBA00022603"/>
    </source>
</evidence>
<dbReference type="EMBL" id="JAATVY010000004">
    <property type="protein sequence ID" value="NJC69593.1"/>
    <property type="molecule type" value="Genomic_DNA"/>
</dbReference>
<proteinExistence type="inferred from homology"/>
<dbReference type="Gene3D" id="3.40.50.150">
    <property type="entry name" value="Vaccinia Virus protein VP39"/>
    <property type="match status" value="1"/>
</dbReference>
<comment type="caution">
    <text evidence="5">The sequence shown here is derived from an EMBL/GenBank/DDBJ whole genome shotgun (WGS) entry which is preliminary data.</text>
</comment>
<dbReference type="Proteomes" id="UP000722989">
    <property type="component" value="Unassembled WGS sequence"/>
</dbReference>
<dbReference type="CDD" id="cd02440">
    <property type="entry name" value="AdoMet_MTases"/>
    <property type="match status" value="1"/>
</dbReference>
<keyword evidence="3" id="KW-0808">Transferase</keyword>
<dbReference type="PANTHER" id="PTHR44942">
    <property type="entry name" value="METHYLTRANSF_11 DOMAIN-CONTAINING PROTEIN"/>
    <property type="match status" value="1"/>
</dbReference>
<protein>
    <submittedName>
        <fullName evidence="5">Class I SAM-dependent methyltransferase</fullName>
    </submittedName>
</protein>
<comment type="similarity">
    <text evidence="1">Belongs to the methyltransferase superfamily.</text>
</comment>
<evidence type="ECO:0000313" key="5">
    <source>
        <dbReference type="EMBL" id="NJC69593.1"/>
    </source>
</evidence>
<dbReference type="Pfam" id="PF08241">
    <property type="entry name" value="Methyltransf_11"/>
    <property type="match status" value="1"/>
</dbReference>
<feature type="domain" description="Methyltransferase type 11" evidence="4">
    <location>
        <begin position="50"/>
        <end position="142"/>
    </location>
</feature>
<evidence type="ECO:0000313" key="6">
    <source>
        <dbReference type="Proteomes" id="UP000722989"/>
    </source>
</evidence>
<gene>
    <name evidence="5" type="ORF">HC031_07640</name>
</gene>
<evidence type="ECO:0000256" key="3">
    <source>
        <dbReference type="ARBA" id="ARBA00022679"/>
    </source>
</evidence>
<evidence type="ECO:0000256" key="1">
    <source>
        <dbReference type="ARBA" id="ARBA00008361"/>
    </source>
</evidence>
<dbReference type="PANTHER" id="PTHR44942:SF4">
    <property type="entry name" value="METHYLTRANSFERASE TYPE 11 DOMAIN-CONTAINING PROTEIN"/>
    <property type="match status" value="1"/>
</dbReference>
<sequence>MEAARRQPGDGAADVPAIDDQVGQRSRWNHNIHYHPVILQAVPDGCQQALDVGCGEGTLTRQLRELVPHVTGIDLDRTSIDHARKQDPNGRITYLLGDVLTHDFEPNAFDLVTAVATLHHMDATTALNRMAMLLRPGGTLAIIGLARGQLPASLPLDLAATIASRAYRLGKTHWQHPSPMVWPPPVTFGQMRRVARRQLPGVRYRRHLLWRYSLVWRKHGP</sequence>